<dbReference type="InterPro" id="IPR050366">
    <property type="entry name" value="BP-dependent_transpt_permease"/>
</dbReference>
<evidence type="ECO:0000256" key="1">
    <source>
        <dbReference type="ARBA" id="ARBA00004651"/>
    </source>
</evidence>
<evidence type="ECO:0000256" key="4">
    <source>
        <dbReference type="ARBA" id="ARBA00022692"/>
    </source>
</evidence>
<dbReference type="CDD" id="cd06261">
    <property type="entry name" value="TM_PBP2"/>
    <property type="match status" value="1"/>
</dbReference>
<dbReference type="PANTHER" id="PTHR43386">
    <property type="entry name" value="OLIGOPEPTIDE TRANSPORT SYSTEM PERMEASE PROTEIN APPC"/>
    <property type="match status" value="1"/>
</dbReference>
<dbReference type="InterPro" id="IPR000515">
    <property type="entry name" value="MetI-like"/>
</dbReference>
<gene>
    <name evidence="10" type="ORF">C7450_107260</name>
</gene>
<feature type="transmembrane region" description="Helical" evidence="9">
    <location>
        <begin position="210"/>
        <end position="228"/>
    </location>
</feature>
<comment type="similarity">
    <text evidence="9">Belongs to the binding-protein-dependent transport system permease family.</text>
</comment>
<organism evidence="10 11">
    <name type="scientific">Chelatococcus asaccharovorans</name>
    <dbReference type="NCBI Taxonomy" id="28210"/>
    <lineage>
        <taxon>Bacteria</taxon>
        <taxon>Pseudomonadati</taxon>
        <taxon>Pseudomonadota</taxon>
        <taxon>Alphaproteobacteria</taxon>
        <taxon>Hyphomicrobiales</taxon>
        <taxon>Chelatococcaceae</taxon>
        <taxon>Chelatococcus</taxon>
    </lineage>
</organism>
<keyword evidence="6" id="KW-0653">Protein transport</keyword>
<dbReference type="GO" id="GO:0015833">
    <property type="term" value="P:peptide transport"/>
    <property type="evidence" value="ECO:0007669"/>
    <property type="project" value="UniProtKB-KW"/>
</dbReference>
<protein>
    <submittedName>
        <fullName evidence="10">Peptide/nickel transport system permease protein</fullName>
    </submittedName>
</protein>
<dbReference type="OrthoDB" id="9805884at2"/>
<dbReference type="Proteomes" id="UP000248021">
    <property type="component" value="Unassembled WGS sequence"/>
</dbReference>
<dbReference type="SUPFAM" id="SSF161098">
    <property type="entry name" value="MetI-like"/>
    <property type="match status" value="1"/>
</dbReference>
<accession>A0A2V3UEZ7</accession>
<dbReference type="EMBL" id="QJJK01000007">
    <property type="protein sequence ID" value="PXW57220.1"/>
    <property type="molecule type" value="Genomic_DNA"/>
</dbReference>
<dbReference type="GO" id="GO:0015031">
    <property type="term" value="P:protein transport"/>
    <property type="evidence" value="ECO:0007669"/>
    <property type="project" value="UniProtKB-KW"/>
</dbReference>
<evidence type="ECO:0000256" key="3">
    <source>
        <dbReference type="ARBA" id="ARBA00022475"/>
    </source>
</evidence>
<dbReference type="InterPro" id="IPR035906">
    <property type="entry name" value="MetI-like_sf"/>
</dbReference>
<dbReference type="GO" id="GO:0005886">
    <property type="term" value="C:plasma membrane"/>
    <property type="evidence" value="ECO:0007669"/>
    <property type="project" value="UniProtKB-SubCell"/>
</dbReference>
<evidence type="ECO:0000256" key="9">
    <source>
        <dbReference type="RuleBase" id="RU363032"/>
    </source>
</evidence>
<keyword evidence="3" id="KW-1003">Cell membrane</keyword>
<dbReference type="PANTHER" id="PTHR43386:SF1">
    <property type="entry name" value="D,D-DIPEPTIDE TRANSPORT SYSTEM PERMEASE PROTEIN DDPC-RELATED"/>
    <property type="match status" value="1"/>
</dbReference>
<evidence type="ECO:0000256" key="7">
    <source>
        <dbReference type="ARBA" id="ARBA00022989"/>
    </source>
</evidence>
<dbReference type="Gene3D" id="1.10.3720.10">
    <property type="entry name" value="MetI-like"/>
    <property type="match status" value="1"/>
</dbReference>
<dbReference type="PROSITE" id="PS50928">
    <property type="entry name" value="ABC_TM1"/>
    <property type="match status" value="1"/>
</dbReference>
<keyword evidence="8 9" id="KW-0472">Membrane</keyword>
<comment type="caution">
    <text evidence="10">The sequence shown here is derived from an EMBL/GenBank/DDBJ whole genome shotgun (WGS) entry which is preliminary data.</text>
</comment>
<feature type="transmembrane region" description="Helical" evidence="9">
    <location>
        <begin position="249"/>
        <end position="270"/>
    </location>
</feature>
<feature type="transmembrane region" description="Helical" evidence="9">
    <location>
        <begin position="87"/>
        <end position="109"/>
    </location>
</feature>
<dbReference type="RefSeq" id="WP_110375826.1">
    <property type="nucleotide sequence ID" value="NZ_CAKNFM010000006.1"/>
</dbReference>
<dbReference type="GO" id="GO:0055085">
    <property type="term" value="P:transmembrane transport"/>
    <property type="evidence" value="ECO:0007669"/>
    <property type="project" value="InterPro"/>
</dbReference>
<evidence type="ECO:0000313" key="11">
    <source>
        <dbReference type="Proteomes" id="UP000248021"/>
    </source>
</evidence>
<proteinExistence type="inferred from homology"/>
<evidence type="ECO:0000313" key="10">
    <source>
        <dbReference type="EMBL" id="PXW57220.1"/>
    </source>
</evidence>
<keyword evidence="5" id="KW-0571">Peptide transport</keyword>
<evidence type="ECO:0000256" key="8">
    <source>
        <dbReference type="ARBA" id="ARBA00023136"/>
    </source>
</evidence>
<keyword evidence="7 9" id="KW-1133">Transmembrane helix</keyword>
<feature type="transmembrane region" description="Helical" evidence="9">
    <location>
        <begin position="21"/>
        <end position="44"/>
    </location>
</feature>
<sequence length="285" mass="30263">MVLAAGAEQAVKRRRFPRLNLLLLTGGLLFAAMLIALFGLPLVVPLDPEALDYAMILTGPSAEHWLGTDALGRDLLARIVYGGHNSLMIGASVMAVTAVAGTVIGLLAGTIRKLDGLLMRSMDVLMAFPALLLALAILAAFGNTALNVVLALSLVYIPRTARIVRGEALVLREQTYVEAAEAIGVSRPRVLFVHILPGILPALMVQETFLFAYAILGEAGLSFVGLGLQPPEPSWGNILGEARSSFQQASWLIVYPGLALGLTVLSLNLLGDGLGQAIDPKRRQR</sequence>
<keyword evidence="11" id="KW-1185">Reference proteome</keyword>
<evidence type="ECO:0000256" key="2">
    <source>
        <dbReference type="ARBA" id="ARBA00022448"/>
    </source>
</evidence>
<feature type="transmembrane region" description="Helical" evidence="9">
    <location>
        <begin position="130"/>
        <end position="157"/>
    </location>
</feature>
<dbReference type="Pfam" id="PF00528">
    <property type="entry name" value="BPD_transp_1"/>
    <property type="match status" value="1"/>
</dbReference>
<keyword evidence="2 9" id="KW-0813">Transport</keyword>
<comment type="subcellular location">
    <subcellularLocation>
        <location evidence="1 9">Cell membrane</location>
        <topology evidence="1 9">Multi-pass membrane protein</topology>
    </subcellularLocation>
</comment>
<evidence type="ECO:0000256" key="5">
    <source>
        <dbReference type="ARBA" id="ARBA00022856"/>
    </source>
</evidence>
<name>A0A2V3UEZ7_9HYPH</name>
<reference evidence="10 11" key="1">
    <citation type="submission" date="2018-05" db="EMBL/GenBank/DDBJ databases">
        <title>Genomic Encyclopedia of Type Strains, Phase IV (KMG-IV): sequencing the most valuable type-strain genomes for metagenomic binning, comparative biology and taxonomic classification.</title>
        <authorList>
            <person name="Goeker M."/>
        </authorList>
    </citation>
    <scope>NUCLEOTIDE SEQUENCE [LARGE SCALE GENOMIC DNA]</scope>
    <source>
        <strain evidence="10 11">DSM 6462</strain>
    </source>
</reference>
<keyword evidence="4 9" id="KW-0812">Transmembrane</keyword>
<dbReference type="AlphaFoldDB" id="A0A2V3UEZ7"/>
<evidence type="ECO:0000256" key="6">
    <source>
        <dbReference type="ARBA" id="ARBA00022927"/>
    </source>
</evidence>